<dbReference type="Pfam" id="PF03055">
    <property type="entry name" value="RPE65"/>
    <property type="match status" value="1"/>
</dbReference>
<protein>
    <recommendedName>
        <fullName evidence="10">Carotenoid oxygenase</fullName>
    </recommendedName>
</protein>
<dbReference type="EMBL" id="JALLBG020000124">
    <property type="protein sequence ID" value="KAL3763276.1"/>
    <property type="molecule type" value="Genomic_DNA"/>
</dbReference>
<keyword evidence="2 5" id="KW-0479">Metal-binding</keyword>
<evidence type="ECO:0000256" key="3">
    <source>
        <dbReference type="ARBA" id="ARBA00023002"/>
    </source>
</evidence>
<dbReference type="PANTHER" id="PTHR10543">
    <property type="entry name" value="BETA-CAROTENE DIOXYGENASE"/>
    <property type="match status" value="1"/>
</dbReference>
<proteinExistence type="inferred from homology"/>
<keyword evidence="4 5" id="KW-0408">Iron</keyword>
<accession>A0ABD3MGP0</accession>
<comment type="caution">
    <text evidence="8">The sequence shown here is derived from an EMBL/GenBank/DDBJ whole genome shotgun (WGS) entry which is preliminary data.</text>
</comment>
<evidence type="ECO:0000256" key="2">
    <source>
        <dbReference type="ARBA" id="ARBA00022723"/>
    </source>
</evidence>
<dbReference type="GO" id="GO:0046872">
    <property type="term" value="F:metal ion binding"/>
    <property type="evidence" value="ECO:0007669"/>
    <property type="project" value="UniProtKB-KW"/>
</dbReference>
<feature type="binding site" evidence="5">
    <location>
        <position position="641"/>
    </location>
    <ligand>
        <name>Fe cation</name>
        <dbReference type="ChEBI" id="CHEBI:24875"/>
        <note>catalytic</note>
    </ligand>
</feature>
<feature type="chain" id="PRO_5044819638" description="Carotenoid oxygenase" evidence="7">
    <location>
        <begin position="26"/>
        <end position="698"/>
    </location>
</feature>
<dbReference type="InterPro" id="IPR004294">
    <property type="entry name" value="Carotenoid_Oase"/>
</dbReference>
<dbReference type="PANTHER" id="PTHR10543:SF89">
    <property type="entry name" value="CAROTENOID 9,10(9',10')-CLEAVAGE DIOXYGENASE 1"/>
    <property type="match status" value="1"/>
</dbReference>
<organism evidence="8 9">
    <name type="scientific">Discostella pseudostelligera</name>
    <dbReference type="NCBI Taxonomy" id="259834"/>
    <lineage>
        <taxon>Eukaryota</taxon>
        <taxon>Sar</taxon>
        <taxon>Stramenopiles</taxon>
        <taxon>Ochrophyta</taxon>
        <taxon>Bacillariophyta</taxon>
        <taxon>Coscinodiscophyceae</taxon>
        <taxon>Thalassiosirophycidae</taxon>
        <taxon>Stephanodiscales</taxon>
        <taxon>Stephanodiscaceae</taxon>
        <taxon>Discostella</taxon>
    </lineage>
</organism>
<feature type="signal peptide" evidence="7">
    <location>
        <begin position="1"/>
        <end position="25"/>
    </location>
</feature>
<evidence type="ECO:0000256" key="7">
    <source>
        <dbReference type="SAM" id="SignalP"/>
    </source>
</evidence>
<dbReference type="Proteomes" id="UP001530293">
    <property type="component" value="Unassembled WGS sequence"/>
</dbReference>
<reference evidence="8 9" key="1">
    <citation type="submission" date="2024-10" db="EMBL/GenBank/DDBJ databases">
        <title>Updated reference genomes for cyclostephanoid diatoms.</title>
        <authorList>
            <person name="Roberts W.R."/>
            <person name="Alverson A.J."/>
        </authorList>
    </citation>
    <scope>NUCLEOTIDE SEQUENCE [LARGE SCALE GENOMIC DNA]</scope>
    <source>
        <strain evidence="8 9">AJA232-27</strain>
    </source>
</reference>
<evidence type="ECO:0000256" key="6">
    <source>
        <dbReference type="SAM" id="MobiDB-lite"/>
    </source>
</evidence>
<evidence type="ECO:0000313" key="8">
    <source>
        <dbReference type="EMBL" id="KAL3763276.1"/>
    </source>
</evidence>
<feature type="compositionally biased region" description="Low complexity" evidence="6">
    <location>
        <begin position="178"/>
        <end position="193"/>
    </location>
</feature>
<keyword evidence="3" id="KW-0560">Oxidoreductase</keyword>
<gene>
    <name evidence="8" type="ORF">ACHAWU_008979</name>
</gene>
<comment type="cofactor">
    <cofactor evidence="5">
        <name>Fe(2+)</name>
        <dbReference type="ChEBI" id="CHEBI:29033"/>
    </cofactor>
    <text evidence="5">Binds 1 Fe(2+) ion per subunit.</text>
</comment>
<evidence type="ECO:0000256" key="4">
    <source>
        <dbReference type="ARBA" id="ARBA00023004"/>
    </source>
</evidence>
<dbReference type="AlphaFoldDB" id="A0ABD3MGP0"/>
<evidence type="ECO:0008006" key="10">
    <source>
        <dbReference type="Google" id="ProtNLM"/>
    </source>
</evidence>
<name>A0ABD3MGP0_9STRA</name>
<evidence type="ECO:0000256" key="5">
    <source>
        <dbReference type="PIRSR" id="PIRSR604294-1"/>
    </source>
</evidence>
<sequence length="698" mass="76257">MTVFSLPYAAIAASALVLLPHHGWGFQQSTLGVLLPSQRTPSSFQQFASIAEESSTPVAAAGTTKSSSPAAAQLPPPPPPDMQAYSNGFKTAFTEISCALASPTVGSLPSDLIGTYYKCGPAMFSAGSLPPPKNSLVKPKQPPVPDGQDSTRMVLHPFEGDGAVLAITFHGDKIMGQNDEGISRNNNNNSSGENDGDDNFPRVDTVGKVTTRFRYVRTNAFTNERKKGKKLYTGMESTRSNTVPSSLVGNDLSAPPFYRHHLLPGLNKLRKNTSNTRAVYFGKRLLTLWSGGLPYKLDALALSTDGRSQLGGVIKREESSLGAKAAIDAKKNRILFFGIDEESGSSQLNIYEFNSKFQPIKDNDGVVQVKLPGLAMMYDFAVTENYAVFVQPVLKVNGMQYMLSKEPGKSISLENESSLIHIVGRAGSKNSGRMKTMPIPFDGSPDANLQFVNAYEDDDGTIIIDAIRSDGSNNSRGSSSSNTQWPWASTISAFQSMSSKKSLWRYKLHPQKGSLSKESISNDQVYFGVVNSKMSGQKHRYIYASVGTMGKDVAPPQGIAKFDLESNTQEYWFPEAYEFCGEPMYAPREGADTTEDGGYILSVLFNGKEERSELVVLKANDIITGPIARVPIGIAVPHGYHGCFAQEEANWTYEEIERRAKLADKMETRGSMWNEVKSDFSGLGLRFDDMEEYFGDLM</sequence>
<dbReference type="GO" id="GO:0016491">
    <property type="term" value="F:oxidoreductase activity"/>
    <property type="evidence" value="ECO:0007669"/>
    <property type="project" value="UniProtKB-KW"/>
</dbReference>
<keyword evidence="9" id="KW-1185">Reference proteome</keyword>
<comment type="similarity">
    <text evidence="1">Belongs to the carotenoid oxygenase family.</text>
</comment>
<feature type="region of interest" description="Disordered" evidence="6">
    <location>
        <begin position="176"/>
        <end position="204"/>
    </location>
</feature>
<evidence type="ECO:0000256" key="1">
    <source>
        <dbReference type="ARBA" id="ARBA00006787"/>
    </source>
</evidence>
<feature type="region of interest" description="Disordered" evidence="6">
    <location>
        <begin position="55"/>
        <end position="80"/>
    </location>
</feature>
<evidence type="ECO:0000313" key="9">
    <source>
        <dbReference type="Proteomes" id="UP001530293"/>
    </source>
</evidence>
<keyword evidence="7" id="KW-0732">Signal</keyword>